<keyword evidence="1" id="KW-0812">Transmembrane</keyword>
<dbReference type="PANTHER" id="PTHR10098:SF108">
    <property type="entry name" value="TETRATRICOPEPTIDE REPEAT PROTEIN 28"/>
    <property type="match status" value="1"/>
</dbReference>
<organism evidence="3 4">
    <name type="scientific">Scytonema hofmannii FACHB-248</name>
    <dbReference type="NCBI Taxonomy" id="1842502"/>
    <lineage>
        <taxon>Bacteria</taxon>
        <taxon>Bacillati</taxon>
        <taxon>Cyanobacteriota</taxon>
        <taxon>Cyanophyceae</taxon>
        <taxon>Nostocales</taxon>
        <taxon>Scytonemataceae</taxon>
        <taxon>Scytonema</taxon>
    </lineage>
</organism>
<dbReference type="RefSeq" id="WP_186227479.1">
    <property type="nucleotide sequence ID" value="NZ_JACJTA010000054.1"/>
</dbReference>
<evidence type="ECO:0000256" key="1">
    <source>
        <dbReference type="SAM" id="Phobius"/>
    </source>
</evidence>
<comment type="caution">
    <text evidence="3">The sequence shown here is derived from an EMBL/GenBank/DDBJ whole genome shotgun (WGS) entry which is preliminary data.</text>
</comment>
<keyword evidence="4" id="KW-1185">Reference proteome</keyword>
<dbReference type="PANTHER" id="PTHR10098">
    <property type="entry name" value="RAPSYN-RELATED"/>
    <property type="match status" value="1"/>
</dbReference>
<dbReference type="InterPro" id="IPR024983">
    <property type="entry name" value="CHAT_dom"/>
</dbReference>
<evidence type="ECO:0000313" key="3">
    <source>
        <dbReference type="EMBL" id="MBD2607057.1"/>
    </source>
</evidence>
<reference evidence="3 4" key="1">
    <citation type="journal article" date="2020" name="ISME J.">
        <title>Comparative genomics reveals insights into cyanobacterial evolution and habitat adaptation.</title>
        <authorList>
            <person name="Chen M.Y."/>
            <person name="Teng W.K."/>
            <person name="Zhao L."/>
            <person name="Hu C.X."/>
            <person name="Zhou Y.K."/>
            <person name="Han B.P."/>
            <person name="Song L.R."/>
            <person name="Shu W.S."/>
        </authorList>
    </citation>
    <scope>NUCLEOTIDE SEQUENCE [LARGE SCALE GENOMIC DNA]</scope>
    <source>
        <strain evidence="3 4">FACHB-248</strain>
    </source>
</reference>
<keyword evidence="1" id="KW-0472">Membrane</keyword>
<gene>
    <name evidence="3" type="ORF">H6G81_21630</name>
</gene>
<accession>A0ABR8GV44</accession>
<feature type="domain" description="CHAT" evidence="2">
    <location>
        <begin position="249"/>
        <end position="530"/>
    </location>
</feature>
<dbReference type="Pfam" id="PF12770">
    <property type="entry name" value="CHAT"/>
    <property type="match status" value="1"/>
</dbReference>
<sequence>MLDRNPTYLISRVCDSSENSPQAGSLGLHEQSLPSQADYMHLRRKTAQTTTKINSKMNLLHYVQTFRWNVSTTVALTFMIVATISMPLNLFKANKVLAQTSQQLQKNLIAQNPTEAALVISERGRTRALVDLLAKRLSTKDDLSVPLSIDKIKQVAKQQNVTLVEYSIITDEFNVEGKREAKESELYIWVIKPTGEITFRSVDLKALWQKEKTSLTDLISQSRQSIGARGGNVKGMIKVKPTGKSNSKEKLQKLHQLLIQPIADTLPTQPDDKIVFIPQGSLFLVPFVALPDANGKYLIEKHTISTAPSIQVLDLLYQRQQQIKGVAKDILIVGNPTMPSVSAKPGEKPQQLPSLPGAEKEAKEIARLFNTQAFTGDVATETTVKQRMSQARIIHFATQGCLEFEGMNIPGQLAFAPSSQDDGWLKSEEVMNLNLNAELVVLSSDDTALGRITGDGVIGLSRSFFAAGVPSVVGTLWSPWDEKIVLLMTTFYENLSKKPDKAYALRQAMLTTMKKYPNPFDWAGFTLIGAL</sequence>
<dbReference type="EMBL" id="JACJTA010000054">
    <property type="protein sequence ID" value="MBD2607057.1"/>
    <property type="molecule type" value="Genomic_DNA"/>
</dbReference>
<feature type="transmembrane region" description="Helical" evidence="1">
    <location>
        <begin position="66"/>
        <end position="88"/>
    </location>
</feature>
<dbReference type="Proteomes" id="UP000660380">
    <property type="component" value="Unassembled WGS sequence"/>
</dbReference>
<keyword evidence="1" id="KW-1133">Transmembrane helix</keyword>
<evidence type="ECO:0000259" key="2">
    <source>
        <dbReference type="Pfam" id="PF12770"/>
    </source>
</evidence>
<name>A0ABR8GV44_9CYAN</name>
<proteinExistence type="predicted"/>
<protein>
    <submittedName>
        <fullName evidence="3">CHAT domain-containing protein</fullName>
    </submittedName>
</protein>
<evidence type="ECO:0000313" key="4">
    <source>
        <dbReference type="Proteomes" id="UP000660380"/>
    </source>
</evidence>